<reference evidence="3 4" key="1">
    <citation type="submission" date="2021-06" db="EMBL/GenBank/DDBJ databases">
        <authorList>
            <person name="Criscuolo A."/>
        </authorList>
    </citation>
    <scope>NUCLEOTIDE SEQUENCE [LARGE SCALE GENOMIC DNA]</scope>
    <source>
        <strain evidence="4">CIP 111802</strain>
    </source>
</reference>
<evidence type="ECO:0000256" key="1">
    <source>
        <dbReference type="ARBA" id="ARBA00022679"/>
    </source>
</evidence>
<dbReference type="CDD" id="cd03801">
    <property type="entry name" value="GT4_PimA-like"/>
    <property type="match status" value="1"/>
</dbReference>
<dbReference type="InterPro" id="IPR055259">
    <property type="entry name" value="YkvP/CgeB_Glyco_trans-like"/>
</dbReference>
<protein>
    <recommendedName>
        <fullName evidence="2">Spore protein YkvP/CgeB glycosyl transferase-like domain-containing protein</fullName>
    </recommendedName>
</protein>
<dbReference type="EMBL" id="CAJVCE010000013">
    <property type="protein sequence ID" value="CAG7649064.1"/>
    <property type="molecule type" value="Genomic_DNA"/>
</dbReference>
<keyword evidence="1" id="KW-0808">Transferase</keyword>
<sequence>MDRVSRQEMIKNYVSIKPFENPNQKYDTIREKVHLSSHGIGISTLARALRSRGVHATSCSFYTNVYSYLSDVSLNLDLYPMDLRVKIRDAYFEEALETYDIFHFHFGSTFFEPDKRDLKILKSLGKKIVAHFNGDEARLPSIAKTFNNPYVQVREFWTEERIRENLKLNCTYTDHAIINDHELLPQVEPYFKKVHIIPYAIDVREFTPEYPSPSAEPVVVHAPSDRRVKGTEFVLQAVDRLKKEGVKFQFHLVEKVPHEQAKQIYQKSTIIIDQLTVGTYANLSMEAMAIGKPVICYIRDDLRSTFPPGFPIVSANPDTIYEVLKDLLNRPEDWAKLGMAGRSYVEQTHSYDNVAQKLIHVYKQL</sequence>
<evidence type="ECO:0000313" key="4">
    <source>
        <dbReference type="Proteomes" id="UP000730618"/>
    </source>
</evidence>
<dbReference type="Proteomes" id="UP000730618">
    <property type="component" value="Unassembled WGS sequence"/>
</dbReference>
<dbReference type="PANTHER" id="PTHR46401">
    <property type="entry name" value="GLYCOSYLTRANSFERASE WBBK-RELATED"/>
    <property type="match status" value="1"/>
</dbReference>
<comment type="caution">
    <text evidence="3">The sequence shown here is derived from an EMBL/GenBank/DDBJ whole genome shotgun (WGS) entry which is preliminary data.</text>
</comment>
<accession>A0ABM8VLX9</accession>
<name>A0ABM8VLX9_9BACL</name>
<evidence type="ECO:0000259" key="2">
    <source>
        <dbReference type="Pfam" id="PF13524"/>
    </source>
</evidence>
<organism evidence="3 4">
    <name type="scientific">Paenibacillus allorhizosphaerae</name>
    <dbReference type="NCBI Taxonomy" id="2849866"/>
    <lineage>
        <taxon>Bacteria</taxon>
        <taxon>Bacillati</taxon>
        <taxon>Bacillota</taxon>
        <taxon>Bacilli</taxon>
        <taxon>Bacillales</taxon>
        <taxon>Paenibacillaceae</taxon>
        <taxon>Paenibacillus</taxon>
    </lineage>
</organism>
<feature type="domain" description="Spore protein YkvP/CgeB glycosyl transferase-like" evidence="2">
    <location>
        <begin position="245"/>
        <end position="359"/>
    </location>
</feature>
<evidence type="ECO:0000313" key="3">
    <source>
        <dbReference type="EMBL" id="CAG7649064.1"/>
    </source>
</evidence>
<gene>
    <name evidence="3" type="ORF">PAECIP111802_04394</name>
</gene>
<dbReference type="Pfam" id="PF13524">
    <property type="entry name" value="Glyco_trans_1_2"/>
    <property type="match status" value="1"/>
</dbReference>
<keyword evidence="4" id="KW-1185">Reference proteome</keyword>
<proteinExistence type="predicted"/>
<dbReference type="PANTHER" id="PTHR46401:SF2">
    <property type="entry name" value="GLYCOSYLTRANSFERASE WBBK-RELATED"/>
    <property type="match status" value="1"/>
</dbReference>
<dbReference type="RefSeq" id="WP_218100686.1">
    <property type="nucleotide sequence ID" value="NZ_CAJVCE010000013.1"/>
</dbReference>